<dbReference type="STRING" id="69395.AQ619_11440"/>
<dbReference type="InterPro" id="IPR018715">
    <property type="entry name" value="DUF2239"/>
</dbReference>
<evidence type="ECO:0000313" key="1">
    <source>
        <dbReference type="EMBL" id="ALL13898.1"/>
    </source>
</evidence>
<accession>A0A0N7JHN6</accession>
<name>A0A0N7JHN6_9CAUL</name>
<sequence>MSHVVFRGDEQIAAGTALEVALVAQRLSGEDSGPPVLIFDAEGRQVDFDLRGGPGDLAARFATVEEPVVARGRGRPKLGVAAREVTLLPRHWAWLATQPGGASVTLRKLVEAASRGSAGPDRMRQAREATYRFATVMAGDREGFEAAMRALFAGDPTAFEARISAWPDDILRQVRRFAGEAFETAPPG</sequence>
<dbReference type="OrthoDB" id="282960at2"/>
<reference evidence="1 2" key="1">
    <citation type="submission" date="2015-10" db="EMBL/GenBank/DDBJ databases">
        <title>Conservation of the essential genome among Caulobacter and Brevundimonas species.</title>
        <authorList>
            <person name="Scott D."/>
            <person name="Ely B."/>
        </authorList>
    </citation>
    <scope>NUCLEOTIDE SEQUENCE [LARGE SCALE GENOMIC DNA]</scope>
    <source>
        <strain evidence="1 2">CB4</strain>
    </source>
</reference>
<dbReference type="RefSeq" id="WP_062147465.1">
    <property type="nucleotide sequence ID" value="NZ_CP013002.1"/>
</dbReference>
<dbReference type="KEGG" id="chq:AQ619_11440"/>
<evidence type="ECO:0008006" key="3">
    <source>
        <dbReference type="Google" id="ProtNLM"/>
    </source>
</evidence>
<proteinExistence type="predicted"/>
<protein>
    <recommendedName>
        <fullName evidence="3">DUF2239 family protein</fullName>
    </recommendedName>
</protein>
<evidence type="ECO:0000313" key="2">
    <source>
        <dbReference type="Proteomes" id="UP000056905"/>
    </source>
</evidence>
<dbReference type="EMBL" id="CP013002">
    <property type="protein sequence ID" value="ALL13898.1"/>
    <property type="molecule type" value="Genomic_DNA"/>
</dbReference>
<gene>
    <name evidence="1" type="ORF">AQ619_11440</name>
</gene>
<keyword evidence="2" id="KW-1185">Reference proteome</keyword>
<dbReference type="Pfam" id="PF09998">
    <property type="entry name" value="DUF2239"/>
    <property type="match status" value="1"/>
</dbReference>
<organism evidence="1 2">
    <name type="scientific">Caulobacter henricii</name>
    <dbReference type="NCBI Taxonomy" id="69395"/>
    <lineage>
        <taxon>Bacteria</taxon>
        <taxon>Pseudomonadati</taxon>
        <taxon>Pseudomonadota</taxon>
        <taxon>Alphaproteobacteria</taxon>
        <taxon>Caulobacterales</taxon>
        <taxon>Caulobacteraceae</taxon>
        <taxon>Caulobacter</taxon>
    </lineage>
</organism>
<dbReference type="AlphaFoldDB" id="A0A0N7JHN6"/>
<dbReference type="Proteomes" id="UP000056905">
    <property type="component" value="Chromosome"/>
</dbReference>